<dbReference type="GO" id="GO:0034040">
    <property type="term" value="F:ATPase-coupled lipid transmembrane transporter activity"/>
    <property type="evidence" value="ECO:0007669"/>
    <property type="project" value="TreeGrafter"/>
</dbReference>
<evidence type="ECO:0000256" key="9">
    <source>
        <dbReference type="ARBA" id="ARBA00023136"/>
    </source>
</evidence>
<dbReference type="PROSITE" id="PS00211">
    <property type="entry name" value="ABC_TRANSPORTER_1"/>
    <property type="match status" value="1"/>
</dbReference>
<dbReference type="InterPro" id="IPR039421">
    <property type="entry name" value="Type_1_exporter"/>
</dbReference>
<dbReference type="RefSeq" id="WP_009846461.1">
    <property type="nucleotide sequence ID" value="NZ_MDBP01000002.1"/>
</dbReference>
<evidence type="ECO:0000256" key="8">
    <source>
        <dbReference type="ARBA" id="ARBA00022989"/>
    </source>
</evidence>
<reference evidence="13" key="2">
    <citation type="submission" date="2016-07" db="EMBL/GenBank/DDBJ databases">
        <authorList>
            <person name="Wan K."/>
            <person name="Booth B."/>
            <person name="Spirohn K."/>
            <person name="Hao T."/>
            <person name="Hu Y."/>
            <person name="Calderwood M."/>
            <person name="Hill D."/>
            <person name="Mohr S."/>
            <person name="Vidal M."/>
            <person name="Celniker S."/>
            <person name="Perrimon N."/>
        </authorList>
    </citation>
    <scope>NUCLEOTIDE SEQUENCE</scope>
    <source>
        <strain evidence="13">10N.222.48.A2</strain>
    </source>
</reference>
<name>A0A2N7NP68_9VIBR</name>
<evidence type="ECO:0000256" key="10">
    <source>
        <dbReference type="SAM" id="Phobius"/>
    </source>
</evidence>
<comment type="subcellular location">
    <subcellularLocation>
        <location evidence="1">Cell inner membrane</location>
        <topology evidence="1">Multi-pass membrane protein</topology>
    </subcellularLocation>
</comment>
<organism evidence="13 15">
    <name type="scientific">Vibrio tasmaniensis</name>
    <dbReference type="NCBI Taxonomy" id="212663"/>
    <lineage>
        <taxon>Bacteria</taxon>
        <taxon>Pseudomonadati</taxon>
        <taxon>Pseudomonadota</taxon>
        <taxon>Gammaproteobacteria</taxon>
        <taxon>Vibrionales</taxon>
        <taxon>Vibrionaceae</taxon>
        <taxon>Vibrio</taxon>
    </lineage>
</organism>
<evidence type="ECO:0000313" key="15">
    <source>
        <dbReference type="Proteomes" id="UP000235579"/>
    </source>
</evidence>
<dbReference type="PANTHER" id="PTHR24221:SF261">
    <property type="entry name" value="GLUTATHIONE_L-CYSTEINE TRANSPORT SYSTEM ATP-BINDING_PERMEASE PROTEIN CYDD"/>
    <property type="match status" value="1"/>
</dbReference>
<dbReference type="GO" id="GO:0042883">
    <property type="term" value="P:cysteine transport"/>
    <property type="evidence" value="ECO:0007669"/>
    <property type="project" value="InterPro"/>
</dbReference>
<evidence type="ECO:0000256" key="6">
    <source>
        <dbReference type="ARBA" id="ARBA00022741"/>
    </source>
</evidence>
<dbReference type="Proteomes" id="UP000235579">
    <property type="component" value="Unassembled WGS sequence"/>
</dbReference>
<dbReference type="InterPro" id="IPR017871">
    <property type="entry name" value="ABC_transporter-like_CS"/>
</dbReference>
<evidence type="ECO:0000313" key="14">
    <source>
        <dbReference type="EMBL" id="TKG30749.1"/>
    </source>
</evidence>
<dbReference type="EMBL" id="MDBP01000002">
    <property type="protein sequence ID" value="PMP18717.1"/>
    <property type="molecule type" value="Genomic_DNA"/>
</dbReference>
<proteinExistence type="predicted"/>
<dbReference type="PROSITE" id="PS50929">
    <property type="entry name" value="ABC_TM1F"/>
    <property type="match status" value="1"/>
</dbReference>
<dbReference type="InterPro" id="IPR003593">
    <property type="entry name" value="AAA+_ATPase"/>
</dbReference>
<evidence type="ECO:0000313" key="16">
    <source>
        <dbReference type="Proteomes" id="UP000308018"/>
    </source>
</evidence>
<dbReference type="FunFam" id="1.20.1560.10:FF:000039">
    <property type="entry name" value="Cysteine/glutathione ABC transporter permease/ATP-binding protein CydD"/>
    <property type="match status" value="1"/>
</dbReference>
<reference evidence="15" key="1">
    <citation type="submission" date="2016-07" db="EMBL/GenBank/DDBJ databases">
        <title>Nontailed viruses are major unrecognized killers of bacteria in the ocean.</title>
        <authorList>
            <person name="Kauffman K."/>
            <person name="Hussain F."/>
            <person name="Yang J."/>
            <person name="Arevalo P."/>
            <person name="Brown J."/>
            <person name="Cutler M."/>
            <person name="Kelly L."/>
            <person name="Polz M.F."/>
        </authorList>
    </citation>
    <scope>NUCLEOTIDE SEQUENCE [LARGE SCALE GENOMIC DNA]</scope>
    <source>
        <strain evidence="15">10N.222.48.A2</strain>
    </source>
</reference>
<evidence type="ECO:0000256" key="5">
    <source>
        <dbReference type="ARBA" id="ARBA00022692"/>
    </source>
</evidence>
<keyword evidence="5 10" id="KW-0812">Transmembrane</keyword>
<feature type="domain" description="ABC transmembrane type-1" evidence="12">
    <location>
        <begin position="26"/>
        <end position="316"/>
    </location>
</feature>
<accession>A0A2N7NP68</accession>
<dbReference type="Pfam" id="PF00005">
    <property type="entry name" value="ABC_tran"/>
    <property type="match status" value="1"/>
</dbReference>
<dbReference type="Gene3D" id="1.20.1560.10">
    <property type="entry name" value="ABC transporter type 1, transmembrane domain"/>
    <property type="match status" value="1"/>
</dbReference>
<dbReference type="NCBIfam" id="TIGR02857">
    <property type="entry name" value="CydD"/>
    <property type="match status" value="1"/>
</dbReference>
<dbReference type="GO" id="GO:0005886">
    <property type="term" value="C:plasma membrane"/>
    <property type="evidence" value="ECO:0007669"/>
    <property type="project" value="UniProtKB-SubCell"/>
</dbReference>
<protein>
    <submittedName>
        <fullName evidence="14">Cysteine/glutathione ABC transporter permease/ATP-binding protein CydD</fullName>
    </submittedName>
    <submittedName>
        <fullName evidence="13">Thiol reductant ABC exporter subunit CydD</fullName>
    </submittedName>
</protein>
<keyword evidence="8 10" id="KW-1133">Transmembrane helix</keyword>
<dbReference type="SUPFAM" id="SSF90123">
    <property type="entry name" value="ABC transporter transmembrane region"/>
    <property type="match status" value="1"/>
</dbReference>
<comment type="caution">
    <text evidence="13">The sequence shown here is derived from an EMBL/GenBank/DDBJ whole genome shotgun (WGS) entry which is preliminary data.</text>
</comment>
<dbReference type="CDD" id="cd18584">
    <property type="entry name" value="ABC_6TM_AarD_CydD"/>
    <property type="match status" value="1"/>
</dbReference>
<keyword evidence="7" id="KW-0067">ATP-binding</keyword>
<reference evidence="14 16" key="4">
    <citation type="submission" date="2019-04" db="EMBL/GenBank/DDBJ databases">
        <title>A reverse ecology approach based on a biological definition of microbial populations.</title>
        <authorList>
            <person name="Arevalo P."/>
            <person name="Vaninsberghe D."/>
            <person name="Elsherbini J."/>
            <person name="Gore J."/>
            <person name="Polz M."/>
        </authorList>
    </citation>
    <scope>NUCLEOTIDE SEQUENCE [LARGE SCALE GENOMIC DNA]</scope>
    <source>
        <strain evidence="14 16">10N.222.45.A8</strain>
    </source>
</reference>
<keyword evidence="6" id="KW-0547">Nucleotide-binding</keyword>
<keyword evidence="9 10" id="KW-0472">Membrane</keyword>
<evidence type="ECO:0000259" key="12">
    <source>
        <dbReference type="PROSITE" id="PS50929"/>
    </source>
</evidence>
<keyword evidence="3" id="KW-1003">Cell membrane</keyword>
<dbReference type="AlphaFoldDB" id="A0A2N7NP68"/>
<dbReference type="SMART" id="SM00382">
    <property type="entry name" value="AAA"/>
    <property type="match status" value="1"/>
</dbReference>
<feature type="transmembrane region" description="Helical" evidence="10">
    <location>
        <begin position="278"/>
        <end position="297"/>
    </location>
</feature>
<dbReference type="GO" id="GO:0140359">
    <property type="term" value="F:ABC-type transporter activity"/>
    <property type="evidence" value="ECO:0007669"/>
    <property type="project" value="InterPro"/>
</dbReference>
<dbReference type="InterPro" id="IPR011527">
    <property type="entry name" value="ABC1_TM_dom"/>
</dbReference>
<evidence type="ECO:0000256" key="7">
    <source>
        <dbReference type="ARBA" id="ARBA00022840"/>
    </source>
</evidence>
<gene>
    <name evidence="14" type="primary">cydD</name>
    <name evidence="13" type="ORF">BCS92_01110</name>
    <name evidence="14" type="ORF">FC057_16620</name>
</gene>
<dbReference type="GO" id="GO:0005524">
    <property type="term" value="F:ATP binding"/>
    <property type="evidence" value="ECO:0007669"/>
    <property type="project" value="UniProtKB-KW"/>
</dbReference>
<evidence type="ECO:0000259" key="11">
    <source>
        <dbReference type="PROSITE" id="PS50893"/>
    </source>
</evidence>
<dbReference type="EMBL" id="SYVV01000029">
    <property type="protein sequence ID" value="TKG30749.1"/>
    <property type="molecule type" value="Genomic_DNA"/>
</dbReference>
<dbReference type="InterPro" id="IPR027417">
    <property type="entry name" value="P-loop_NTPase"/>
</dbReference>
<dbReference type="Proteomes" id="UP000308018">
    <property type="component" value="Unassembled WGS sequence"/>
</dbReference>
<dbReference type="PROSITE" id="PS50893">
    <property type="entry name" value="ABC_TRANSPORTER_2"/>
    <property type="match status" value="1"/>
</dbReference>
<evidence type="ECO:0000256" key="4">
    <source>
        <dbReference type="ARBA" id="ARBA00022519"/>
    </source>
</evidence>
<dbReference type="Gene3D" id="3.40.50.300">
    <property type="entry name" value="P-loop containing nucleotide triphosphate hydrolases"/>
    <property type="match status" value="1"/>
</dbReference>
<feature type="domain" description="ABC transporter" evidence="11">
    <location>
        <begin position="350"/>
        <end position="581"/>
    </location>
</feature>
<evidence type="ECO:0000313" key="13">
    <source>
        <dbReference type="EMBL" id="PMP18717.1"/>
    </source>
</evidence>
<feature type="transmembrane region" description="Helical" evidence="10">
    <location>
        <begin position="245"/>
        <end position="272"/>
    </location>
</feature>
<reference evidence="13" key="3">
    <citation type="journal article" date="2018" name="Nature">
        <title>A major lineage of non-tailed dsDNA viruses as unrecognized killers of marine bacteria.</title>
        <authorList>
            <person name="Kauffman K.M."/>
            <person name="Hussain F.A."/>
            <person name="Yang J."/>
            <person name="Arevalo P."/>
            <person name="Brown J.M."/>
            <person name="Chang W.K."/>
            <person name="VanInsberghe D."/>
            <person name="Elsherbini J."/>
            <person name="Sharma R.S."/>
            <person name="Cutler M.B."/>
            <person name="Kelly L."/>
            <person name="Polz M.F."/>
        </authorList>
    </citation>
    <scope>NUCLEOTIDE SEQUENCE</scope>
    <source>
        <strain evidence="13">10N.222.48.A2</strain>
    </source>
</reference>
<dbReference type="NCBIfam" id="NF008379">
    <property type="entry name" value="PRK11174.1"/>
    <property type="match status" value="1"/>
</dbReference>
<feature type="transmembrane region" description="Helical" evidence="10">
    <location>
        <begin position="167"/>
        <end position="188"/>
    </location>
</feature>
<sequence length="594" mass="65380">MDKKKQRSLNKWLKQQSKLAKRWLMIAISLGVLSSVFLIAQAALLASILHQLIIENVDKSELVGHFAGLALSVVGRAGCTWGREIAGYRCGEQIRVYIRQLILDKLRELGPAYIKGKPAGTWATLLLEQVEDMQDFFSRYLPQMSLSVMIPFIILVVVFPINWAAGLIFLITAPLVPMFMALVGMKAADANRKNFKALQRLSGHFYDRLQSMTTIRLFDRTNAETEVLKGASEVFRTRTMDVLKIAFLSSAVLEFFTSISIAMTAVYFGFTYIGELNFGHYGVGITLFAGLFILILAPEFYQPLRDLGTFYHAKQQAVGAAESIVEFLETDITKVKSGDTQLDPAQGINIEASDLKVLSPEGVQLVGPISFALNTRQSTALVGPSGAGKTSLINAILGFMPYEGSLKINGIELRDLDLASWRKTISWVGQNPLLLHGSIRDNVTLGKHDIADQVVENALEQSFASDFVNEHGLDYMISDRSGGLSVGQSQRLALARAMIQDGQFWLLDEPTASLDTRSEQLVMKGINSNIESRTALLVTHQLAPLKSVDNILVMRDGGLVEQGHYSQLSTAGGLFEEMLNANLAQQDNKGNLDA</sequence>
<evidence type="ECO:0000256" key="3">
    <source>
        <dbReference type="ARBA" id="ARBA00022475"/>
    </source>
</evidence>
<dbReference type="Pfam" id="PF00664">
    <property type="entry name" value="ABC_membrane"/>
    <property type="match status" value="1"/>
</dbReference>
<feature type="transmembrane region" description="Helical" evidence="10">
    <location>
        <begin position="140"/>
        <end position="161"/>
    </location>
</feature>
<dbReference type="GO" id="GO:0016887">
    <property type="term" value="F:ATP hydrolysis activity"/>
    <property type="evidence" value="ECO:0007669"/>
    <property type="project" value="InterPro"/>
</dbReference>
<dbReference type="InterPro" id="IPR036640">
    <property type="entry name" value="ABC1_TM_sf"/>
</dbReference>
<evidence type="ECO:0000256" key="1">
    <source>
        <dbReference type="ARBA" id="ARBA00004429"/>
    </source>
</evidence>
<dbReference type="SUPFAM" id="SSF52540">
    <property type="entry name" value="P-loop containing nucleoside triphosphate hydrolases"/>
    <property type="match status" value="1"/>
</dbReference>
<dbReference type="InterPro" id="IPR014216">
    <property type="entry name" value="ABC_transptr_CydD"/>
</dbReference>
<dbReference type="PANTHER" id="PTHR24221">
    <property type="entry name" value="ATP-BINDING CASSETTE SUB-FAMILY B"/>
    <property type="match status" value="1"/>
</dbReference>
<keyword evidence="2" id="KW-0813">Transport</keyword>
<dbReference type="InterPro" id="IPR003439">
    <property type="entry name" value="ABC_transporter-like_ATP-bd"/>
</dbReference>
<evidence type="ECO:0000256" key="2">
    <source>
        <dbReference type="ARBA" id="ARBA00022448"/>
    </source>
</evidence>
<feature type="transmembrane region" description="Helical" evidence="10">
    <location>
        <begin position="23"/>
        <end position="50"/>
    </location>
</feature>
<keyword evidence="4" id="KW-0997">Cell inner membrane</keyword>